<accession>A0ABS5IVY7</accession>
<dbReference type="EMBL" id="JAGTXB010000003">
    <property type="protein sequence ID" value="MBS0027124.1"/>
    <property type="molecule type" value="Genomic_DNA"/>
</dbReference>
<dbReference type="SUPFAM" id="SSF55729">
    <property type="entry name" value="Acyl-CoA N-acyltransferases (Nat)"/>
    <property type="match status" value="1"/>
</dbReference>
<proteinExistence type="predicted"/>
<organism evidence="4 5">
    <name type="scientific">Chitinophaga hostae</name>
    <dbReference type="NCBI Taxonomy" id="2831022"/>
    <lineage>
        <taxon>Bacteria</taxon>
        <taxon>Pseudomonadati</taxon>
        <taxon>Bacteroidota</taxon>
        <taxon>Chitinophagia</taxon>
        <taxon>Chitinophagales</taxon>
        <taxon>Chitinophagaceae</taxon>
        <taxon>Chitinophaga</taxon>
    </lineage>
</organism>
<keyword evidence="5" id="KW-1185">Reference proteome</keyword>
<protein>
    <submittedName>
        <fullName evidence="4">GNAT family N-acetyltransferase</fullName>
    </submittedName>
</protein>
<evidence type="ECO:0000259" key="3">
    <source>
        <dbReference type="PROSITE" id="PS51186"/>
    </source>
</evidence>
<feature type="domain" description="N-acetyltransferase" evidence="3">
    <location>
        <begin position="1"/>
        <end position="146"/>
    </location>
</feature>
<dbReference type="Pfam" id="PF00583">
    <property type="entry name" value="Acetyltransf_1"/>
    <property type="match status" value="1"/>
</dbReference>
<dbReference type="Gene3D" id="3.40.630.30">
    <property type="match status" value="1"/>
</dbReference>
<dbReference type="InterPro" id="IPR000182">
    <property type="entry name" value="GNAT_dom"/>
</dbReference>
<comment type="caution">
    <text evidence="4">The sequence shown here is derived from an EMBL/GenBank/DDBJ whole genome shotgun (WGS) entry which is preliminary data.</text>
</comment>
<dbReference type="Proteomes" id="UP000676386">
    <property type="component" value="Unassembled WGS sequence"/>
</dbReference>
<dbReference type="PANTHER" id="PTHR43877">
    <property type="entry name" value="AMINOALKYLPHOSPHONATE N-ACETYLTRANSFERASE-RELATED-RELATED"/>
    <property type="match status" value="1"/>
</dbReference>
<dbReference type="InterPro" id="IPR050832">
    <property type="entry name" value="Bact_Acetyltransf"/>
</dbReference>
<sequence length="146" mass="16532">MEVIQATELHLNEVAVLFDAYRSYYDQAPDFKGALAFITDRITKQDSKIFVALEGEEIVGFTQLYPIFTSVGMKRGWLLNDLYVLDEHRGKGAGKALIAAATDHGKQTDAAWLMLQTYIANTNAQALYEKVGFKKDTNSYYYYKPL</sequence>
<gene>
    <name evidence="4" type="ORF">KE626_07380</name>
</gene>
<name>A0ABS5IVY7_9BACT</name>
<dbReference type="RefSeq" id="WP_211972235.1">
    <property type="nucleotide sequence ID" value="NZ_CBFHAM010000146.1"/>
</dbReference>
<evidence type="ECO:0000256" key="1">
    <source>
        <dbReference type="ARBA" id="ARBA00022679"/>
    </source>
</evidence>
<dbReference type="PROSITE" id="PS51186">
    <property type="entry name" value="GNAT"/>
    <property type="match status" value="1"/>
</dbReference>
<keyword evidence="1" id="KW-0808">Transferase</keyword>
<dbReference type="PANTHER" id="PTHR43877:SF2">
    <property type="entry name" value="AMINOALKYLPHOSPHONATE N-ACETYLTRANSFERASE-RELATED"/>
    <property type="match status" value="1"/>
</dbReference>
<evidence type="ECO:0000256" key="2">
    <source>
        <dbReference type="ARBA" id="ARBA00023315"/>
    </source>
</evidence>
<evidence type="ECO:0000313" key="5">
    <source>
        <dbReference type="Proteomes" id="UP000676386"/>
    </source>
</evidence>
<dbReference type="CDD" id="cd04301">
    <property type="entry name" value="NAT_SF"/>
    <property type="match status" value="1"/>
</dbReference>
<dbReference type="InterPro" id="IPR016181">
    <property type="entry name" value="Acyl_CoA_acyltransferase"/>
</dbReference>
<reference evidence="4 5" key="1">
    <citation type="submission" date="2021-04" db="EMBL/GenBank/DDBJ databases">
        <title>Chitinophaga sp. nov., isolated from the rhizosphere soil.</title>
        <authorList>
            <person name="He S."/>
        </authorList>
    </citation>
    <scope>NUCLEOTIDE SEQUENCE [LARGE SCALE GENOMIC DNA]</scope>
    <source>
        <strain evidence="4 5">2R12</strain>
    </source>
</reference>
<keyword evidence="2" id="KW-0012">Acyltransferase</keyword>
<evidence type="ECO:0000313" key="4">
    <source>
        <dbReference type="EMBL" id="MBS0027124.1"/>
    </source>
</evidence>